<evidence type="ECO:0000256" key="3">
    <source>
        <dbReference type="HAMAP-Rule" id="MF_01077"/>
    </source>
</evidence>
<dbReference type="GO" id="GO:0006412">
    <property type="term" value="P:translation"/>
    <property type="evidence" value="ECO:0007669"/>
    <property type="project" value="TreeGrafter"/>
</dbReference>
<feature type="domain" description="Ribosome maturation factor RimP N-terminal" evidence="4">
    <location>
        <begin position="10"/>
        <end position="83"/>
    </location>
</feature>
<organism evidence="6 7">
    <name type="scientific">Caedimonas varicaedens</name>
    <dbReference type="NCBI Taxonomy" id="1629334"/>
    <lineage>
        <taxon>Bacteria</taxon>
        <taxon>Pseudomonadati</taxon>
        <taxon>Pseudomonadota</taxon>
        <taxon>Alphaproteobacteria</taxon>
        <taxon>Holosporales</taxon>
        <taxon>Caedimonadaceae</taxon>
        <taxon>Caedimonas</taxon>
    </lineage>
</organism>
<comment type="caution">
    <text evidence="6">The sequence shown here is derived from an EMBL/GenBank/DDBJ whole genome shotgun (WGS) entry which is preliminary data.</text>
</comment>
<dbReference type="SUPFAM" id="SSF75420">
    <property type="entry name" value="YhbC-like, N-terminal domain"/>
    <property type="match status" value="1"/>
</dbReference>
<dbReference type="Proteomes" id="UP000036771">
    <property type="component" value="Unassembled WGS sequence"/>
</dbReference>
<dbReference type="InterPro" id="IPR003728">
    <property type="entry name" value="Ribosome_maturation_RimP"/>
</dbReference>
<comment type="function">
    <text evidence="3">Required for maturation of 30S ribosomal subunits.</text>
</comment>
<dbReference type="AlphaFoldDB" id="A0A0K8MAM7"/>
<dbReference type="PANTHER" id="PTHR33867">
    <property type="entry name" value="RIBOSOME MATURATION FACTOR RIMP"/>
    <property type="match status" value="1"/>
</dbReference>
<evidence type="ECO:0000313" key="6">
    <source>
        <dbReference type="EMBL" id="GAO97551.1"/>
    </source>
</evidence>
<dbReference type="InterPro" id="IPR035956">
    <property type="entry name" value="RimP_N_sf"/>
</dbReference>
<dbReference type="GO" id="GO:0000028">
    <property type="term" value="P:ribosomal small subunit assembly"/>
    <property type="evidence" value="ECO:0007669"/>
    <property type="project" value="TreeGrafter"/>
</dbReference>
<dbReference type="GO" id="GO:0005829">
    <property type="term" value="C:cytosol"/>
    <property type="evidence" value="ECO:0007669"/>
    <property type="project" value="TreeGrafter"/>
</dbReference>
<keyword evidence="7" id="KW-1185">Reference proteome</keyword>
<feature type="domain" description="Ribosome maturation factor RimP C-terminal" evidence="5">
    <location>
        <begin position="87"/>
        <end position="154"/>
    </location>
</feature>
<dbReference type="OrthoDB" id="9805006at2"/>
<dbReference type="Gene3D" id="2.30.30.180">
    <property type="entry name" value="Ribosome maturation factor RimP, C-terminal domain"/>
    <property type="match status" value="1"/>
</dbReference>
<evidence type="ECO:0000313" key="7">
    <source>
        <dbReference type="Proteomes" id="UP000036771"/>
    </source>
</evidence>
<comment type="subcellular location">
    <subcellularLocation>
        <location evidence="3">Cytoplasm</location>
    </subcellularLocation>
</comment>
<evidence type="ECO:0000256" key="1">
    <source>
        <dbReference type="ARBA" id="ARBA00022490"/>
    </source>
</evidence>
<name>A0A0K8MAM7_9PROT</name>
<keyword evidence="1 3" id="KW-0963">Cytoplasm</keyword>
<evidence type="ECO:0000256" key="2">
    <source>
        <dbReference type="ARBA" id="ARBA00022517"/>
    </source>
</evidence>
<dbReference type="SUPFAM" id="SSF74942">
    <property type="entry name" value="YhbC-like, C-terminal domain"/>
    <property type="match status" value="1"/>
</dbReference>
<dbReference type="PANTHER" id="PTHR33867:SF1">
    <property type="entry name" value="RIBOSOME MATURATION FACTOR RIMP"/>
    <property type="match status" value="1"/>
</dbReference>
<dbReference type="InterPro" id="IPR028998">
    <property type="entry name" value="RimP_C"/>
</dbReference>
<comment type="similarity">
    <text evidence="3">Belongs to the RimP family.</text>
</comment>
<keyword evidence="2 3" id="KW-0690">Ribosome biogenesis</keyword>
<dbReference type="EMBL" id="BBVC01000008">
    <property type="protein sequence ID" value="GAO97551.1"/>
    <property type="molecule type" value="Genomic_DNA"/>
</dbReference>
<dbReference type="InterPro" id="IPR036847">
    <property type="entry name" value="RimP_C_sf"/>
</dbReference>
<dbReference type="Pfam" id="PF02576">
    <property type="entry name" value="RimP_N"/>
    <property type="match status" value="1"/>
</dbReference>
<gene>
    <name evidence="3 6" type="primary">rimP</name>
    <name evidence="6" type="ORF">Cva_00187</name>
</gene>
<proteinExistence type="inferred from homology"/>
<evidence type="ECO:0000259" key="4">
    <source>
        <dbReference type="Pfam" id="PF02576"/>
    </source>
</evidence>
<evidence type="ECO:0000259" key="5">
    <source>
        <dbReference type="Pfam" id="PF17384"/>
    </source>
</evidence>
<accession>A0A0K8MAM7</accession>
<dbReference type="Gene3D" id="3.30.300.70">
    <property type="entry name" value="RimP-like superfamily, N-terminal"/>
    <property type="match status" value="1"/>
</dbReference>
<dbReference type="STRING" id="1629334.Cva_00187"/>
<protein>
    <recommendedName>
        <fullName evidence="3">Ribosome maturation factor RimP</fullName>
    </recommendedName>
</protein>
<dbReference type="InterPro" id="IPR028989">
    <property type="entry name" value="RimP_N"/>
</dbReference>
<dbReference type="HAMAP" id="MF_01077">
    <property type="entry name" value="RimP"/>
    <property type="match status" value="1"/>
</dbReference>
<dbReference type="CDD" id="cd01734">
    <property type="entry name" value="YlxS_C"/>
    <property type="match status" value="1"/>
</dbReference>
<sequence>MILVTRLEKLLAPVLAHRELDLVRVQLSGQHRPTLQIMIDRLDETAVTIEDCTGASREISALLDVEDLIEGSYKLEVTSPGLDRPLIKIRDFQRFIGHEIKFQTCEMKEGRKKFTGILEKADEKSIQVRLNDKEAQSIEVTYSDIQQAKLVPQF</sequence>
<dbReference type="Pfam" id="PF17384">
    <property type="entry name" value="DUF150_C"/>
    <property type="match status" value="1"/>
</dbReference>
<reference evidence="6 7" key="1">
    <citation type="submission" date="2015-03" db="EMBL/GenBank/DDBJ databases">
        <title>Caedibacter varicaedens, whole genome shotgun sequence.</title>
        <authorList>
            <person name="Suzuki H."/>
            <person name="Dapper A.L."/>
            <person name="Gibson A.K."/>
            <person name="Jackson C."/>
            <person name="Lee H."/>
            <person name="Pejaver V.R."/>
            <person name="Doak T."/>
            <person name="Lynch M."/>
        </authorList>
    </citation>
    <scope>NUCLEOTIDE SEQUENCE [LARGE SCALE GENOMIC DNA]</scope>
</reference>